<keyword evidence="6" id="KW-1185">Reference proteome</keyword>
<dbReference type="GeneID" id="25727727"/>
<dbReference type="GO" id="GO:0005634">
    <property type="term" value="C:nucleus"/>
    <property type="evidence" value="ECO:0007669"/>
    <property type="project" value="UniProtKB-SubCell"/>
</dbReference>
<evidence type="ECO:0000313" key="6">
    <source>
        <dbReference type="Proteomes" id="UP000054498"/>
    </source>
</evidence>
<dbReference type="PANTHER" id="PTHR31250">
    <property type="entry name" value="IQ DOMAIN-CONTAINING PROTEIN IQM3"/>
    <property type="match status" value="1"/>
</dbReference>
<evidence type="ECO:0000256" key="3">
    <source>
        <dbReference type="ARBA" id="ARBA00022490"/>
    </source>
</evidence>
<accession>A0A0D2MS70</accession>
<dbReference type="OrthoDB" id="7344096at2759"/>
<name>A0A0D2MS70_9CHLO</name>
<dbReference type="Proteomes" id="UP000054498">
    <property type="component" value="Unassembled WGS sequence"/>
</dbReference>
<dbReference type="AlphaFoldDB" id="A0A0D2MS70"/>
<sequence length="104" mass="11373">MALTNPPPVRPPPNRIYVLDTSGRLYVHAKHRGSFHHSSFLRGGAVLSAGGIVVKQGRILKLTADSGHYRPNFANFMGMVQLLRDWGADLSATKLSAKHIDCPL</sequence>
<evidence type="ECO:0000256" key="1">
    <source>
        <dbReference type="ARBA" id="ARBA00004123"/>
    </source>
</evidence>
<reference evidence="5 6" key="1">
    <citation type="journal article" date="2013" name="BMC Genomics">
        <title>Reconstruction of the lipid metabolism for the microalga Monoraphidium neglectum from its genome sequence reveals characteristics suitable for biofuel production.</title>
        <authorList>
            <person name="Bogen C."/>
            <person name="Al-Dilaimi A."/>
            <person name="Albersmeier A."/>
            <person name="Wichmann J."/>
            <person name="Grundmann M."/>
            <person name="Rupp O."/>
            <person name="Lauersen K.J."/>
            <person name="Blifernez-Klassen O."/>
            <person name="Kalinowski J."/>
            <person name="Goesmann A."/>
            <person name="Mussgnug J.H."/>
            <person name="Kruse O."/>
        </authorList>
    </citation>
    <scope>NUCLEOTIDE SEQUENCE [LARGE SCALE GENOMIC DNA]</scope>
    <source>
        <strain evidence="5 6">SAG 48.87</strain>
    </source>
</reference>
<dbReference type="EMBL" id="KK102583">
    <property type="protein sequence ID" value="KIY97410.1"/>
    <property type="molecule type" value="Genomic_DNA"/>
</dbReference>
<proteinExistence type="predicted"/>
<evidence type="ECO:0000256" key="4">
    <source>
        <dbReference type="ARBA" id="ARBA00023242"/>
    </source>
</evidence>
<keyword evidence="4" id="KW-0539">Nucleus</keyword>
<evidence type="ECO:0000256" key="2">
    <source>
        <dbReference type="ARBA" id="ARBA00004496"/>
    </source>
</evidence>
<dbReference type="RefSeq" id="XP_013896430.1">
    <property type="nucleotide sequence ID" value="XM_014040976.1"/>
</dbReference>
<dbReference type="PANTHER" id="PTHR31250:SF27">
    <property type="entry name" value="IQ DOMAIN-CONTAINING PROTEIN IQM5"/>
    <property type="match status" value="1"/>
</dbReference>
<evidence type="ECO:0000313" key="5">
    <source>
        <dbReference type="EMBL" id="KIY97410.1"/>
    </source>
</evidence>
<dbReference type="GO" id="GO:0005737">
    <property type="term" value="C:cytoplasm"/>
    <property type="evidence" value="ECO:0007669"/>
    <property type="project" value="UniProtKB-SubCell"/>
</dbReference>
<comment type="subcellular location">
    <subcellularLocation>
        <location evidence="2">Cytoplasm</location>
    </subcellularLocation>
    <subcellularLocation>
        <location evidence="1">Nucleus</location>
    </subcellularLocation>
</comment>
<dbReference type="KEGG" id="mng:MNEG_10553"/>
<dbReference type="InterPro" id="IPR044159">
    <property type="entry name" value="IQM"/>
</dbReference>
<keyword evidence="3" id="KW-0963">Cytoplasm</keyword>
<organism evidence="5 6">
    <name type="scientific">Monoraphidium neglectum</name>
    <dbReference type="NCBI Taxonomy" id="145388"/>
    <lineage>
        <taxon>Eukaryota</taxon>
        <taxon>Viridiplantae</taxon>
        <taxon>Chlorophyta</taxon>
        <taxon>core chlorophytes</taxon>
        <taxon>Chlorophyceae</taxon>
        <taxon>CS clade</taxon>
        <taxon>Sphaeropleales</taxon>
        <taxon>Selenastraceae</taxon>
        <taxon>Monoraphidium</taxon>
    </lineage>
</organism>
<protein>
    <submittedName>
        <fullName evidence="5">Uncharacterized protein</fullName>
    </submittedName>
</protein>
<gene>
    <name evidence="5" type="ORF">MNEG_10553</name>
</gene>